<dbReference type="InterPro" id="IPR012000">
    <property type="entry name" value="Thiamin_PyroP_enz_cen_dom"/>
</dbReference>
<keyword evidence="2 3" id="KW-0786">Thiamine pyrophosphate</keyword>
<dbReference type="InterPro" id="IPR029061">
    <property type="entry name" value="THDP-binding"/>
</dbReference>
<dbReference type="Pfam" id="PF02776">
    <property type="entry name" value="TPP_enzyme_N"/>
    <property type="match status" value="1"/>
</dbReference>
<dbReference type="Proteomes" id="UP000674425">
    <property type="component" value="Unassembled WGS sequence"/>
</dbReference>
<dbReference type="PANTHER" id="PTHR18968">
    <property type="entry name" value="THIAMINE PYROPHOSPHATE ENZYMES"/>
    <property type="match status" value="1"/>
</dbReference>
<feature type="domain" description="Thiamine pyrophosphate enzyme TPP-binding" evidence="5">
    <location>
        <begin position="394"/>
        <end position="530"/>
    </location>
</feature>
<accession>A0ABM8SZL8</accession>
<evidence type="ECO:0000313" key="8">
    <source>
        <dbReference type="Proteomes" id="UP000674425"/>
    </source>
</evidence>
<dbReference type="InterPro" id="IPR029035">
    <property type="entry name" value="DHS-like_NAD/FAD-binding_dom"/>
</dbReference>
<proteinExistence type="inferred from homology"/>
<evidence type="ECO:0000313" key="7">
    <source>
        <dbReference type="EMBL" id="CAE6844930.1"/>
    </source>
</evidence>
<dbReference type="SUPFAM" id="SSF52518">
    <property type="entry name" value="Thiamin diphosphate-binding fold (THDP-binding)"/>
    <property type="match status" value="2"/>
</dbReference>
<dbReference type="InterPro" id="IPR011766">
    <property type="entry name" value="TPP_enzyme_TPP-bd"/>
</dbReference>
<dbReference type="Gene3D" id="3.40.50.970">
    <property type="match status" value="2"/>
</dbReference>
<dbReference type="CDD" id="cd07035">
    <property type="entry name" value="TPP_PYR_POX_like"/>
    <property type="match status" value="1"/>
</dbReference>
<dbReference type="InterPro" id="IPR012001">
    <property type="entry name" value="Thiamin_PyroP_enz_TPP-bd_dom"/>
</dbReference>
<evidence type="ECO:0000256" key="2">
    <source>
        <dbReference type="ARBA" id="ARBA00023052"/>
    </source>
</evidence>
<dbReference type="EC" id="2.2.1.6" evidence="7"/>
<protein>
    <submittedName>
        <fullName evidence="7">Acetolactate synthase</fullName>
        <ecNumber evidence="7">2.2.1.6</ecNumber>
    </submittedName>
</protein>
<dbReference type="InterPro" id="IPR000399">
    <property type="entry name" value="TPP-bd_CS"/>
</dbReference>
<evidence type="ECO:0000259" key="6">
    <source>
        <dbReference type="Pfam" id="PF02776"/>
    </source>
</evidence>
<sequence length="550" mass="58605">MPTDITIDANNETGTLTAADIIAQRLFAAGCRYAFGIPGGEVILMIDALRRAGIRFILTKHENSAGFMAEGAYHLTGAPGILVATLGPGVANGLNVVANALQDRVPLIVLTGCVDPEEELTYTHQVVDHAGIYRPITKATLKVTSGSIDVLADKAVNLSLDGRPGPVHIDLPISATRARHAAPSTPIIRSTPSPVAPAAGVKLDEARLWLSQAKKPLMIAGLDAMDDKSAAAVECFCRQFNVPLITTYKAKGIIAEDDPLSLGGAGLSPRADEHLLPVVRAADLIILAGYDPVEMRIGWRNVWDVQKQRVLEISREVNEHYMHQAGISFVADIEASLHMIGQGVEPKGTWPEGETAAAKAKLATAFGQGEVWGPAAIVETVRANTSRNAVATVDSGAHRILQSQIWACYGPRTLLQSSAFCTMGCALPLAIGAKVVEPEREVIAFTGDAGLEMVLGELATARDLKAGVKVVVFVDTSLALIELKQRNVGLENYGVDFEETDFKAVADALGGRGFVCESRDELEQALVAAPDDTFSLFACKFERKAYDGRI</sequence>
<evidence type="ECO:0000259" key="4">
    <source>
        <dbReference type="Pfam" id="PF00205"/>
    </source>
</evidence>
<reference evidence="7 8" key="1">
    <citation type="submission" date="2021-02" db="EMBL/GenBank/DDBJ databases">
        <authorList>
            <person name="Vanwijnsberghe S."/>
        </authorList>
    </citation>
    <scope>NUCLEOTIDE SEQUENCE [LARGE SCALE GENOMIC DNA]</scope>
    <source>
        <strain evidence="7 8">R-69658</strain>
    </source>
</reference>
<dbReference type="EMBL" id="CAJNAU010000107">
    <property type="protein sequence ID" value="CAE6844930.1"/>
    <property type="molecule type" value="Genomic_DNA"/>
</dbReference>
<dbReference type="InterPro" id="IPR045229">
    <property type="entry name" value="TPP_enz"/>
</dbReference>
<dbReference type="SUPFAM" id="SSF52467">
    <property type="entry name" value="DHS-like NAD/FAD-binding domain"/>
    <property type="match status" value="1"/>
</dbReference>
<comment type="similarity">
    <text evidence="1 3">Belongs to the TPP enzyme family.</text>
</comment>
<dbReference type="Gene3D" id="3.40.50.1220">
    <property type="entry name" value="TPP-binding domain"/>
    <property type="match status" value="1"/>
</dbReference>
<dbReference type="Pfam" id="PF02775">
    <property type="entry name" value="TPP_enzyme_C"/>
    <property type="match status" value="1"/>
</dbReference>
<dbReference type="GO" id="GO:0003984">
    <property type="term" value="F:acetolactate synthase activity"/>
    <property type="evidence" value="ECO:0007669"/>
    <property type="project" value="UniProtKB-EC"/>
</dbReference>
<dbReference type="Pfam" id="PF00205">
    <property type="entry name" value="TPP_enzyme_M"/>
    <property type="match status" value="1"/>
</dbReference>
<comment type="caution">
    <text evidence="7">The sequence shown here is derived from an EMBL/GenBank/DDBJ whole genome shotgun (WGS) entry which is preliminary data.</text>
</comment>
<feature type="domain" description="Thiamine pyrophosphate enzyme central" evidence="4">
    <location>
        <begin position="204"/>
        <end position="338"/>
    </location>
</feature>
<name>A0ABM8SZL8_9BURK</name>
<keyword evidence="7" id="KW-0808">Transferase</keyword>
<evidence type="ECO:0000256" key="1">
    <source>
        <dbReference type="ARBA" id="ARBA00007812"/>
    </source>
</evidence>
<keyword evidence="8" id="KW-1185">Reference proteome</keyword>
<gene>
    <name evidence="7" type="primary">alsS</name>
    <name evidence="7" type="ORF">R69658_06896</name>
</gene>
<feature type="domain" description="Thiamine pyrophosphate enzyme N-terminal TPP-binding" evidence="6">
    <location>
        <begin position="17"/>
        <end position="130"/>
    </location>
</feature>
<dbReference type="PANTHER" id="PTHR18968:SF129">
    <property type="entry name" value="ACETOLACTATE SYNTHASE"/>
    <property type="match status" value="1"/>
</dbReference>
<evidence type="ECO:0000259" key="5">
    <source>
        <dbReference type="Pfam" id="PF02775"/>
    </source>
</evidence>
<dbReference type="RefSeq" id="WP_200621888.1">
    <property type="nucleotide sequence ID" value="NZ_CAJNAU010000107.1"/>
</dbReference>
<organism evidence="7 8">
    <name type="scientific">Paraburkholderia aspalathi</name>
    <dbReference type="NCBI Taxonomy" id="1324617"/>
    <lineage>
        <taxon>Bacteria</taxon>
        <taxon>Pseudomonadati</taxon>
        <taxon>Pseudomonadota</taxon>
        <taxon>Betaproteobacteria</taxon>
        <taxon>Burkholderiales</taxon>
        <taxon>Burkholderiaceae</taxon>
        <taxon>Paraburkholderia</taxon>
    </lineage>
</organism>
<dbReference type="PROSITE" id="PS00187">
    <property type="entry name" value="TPP_ENZYMES"/>
    <property type="match status" value="1"/>
</dbReference>
<evidence type="ECO:0000256" key="3">
    <source>
        <dbReference type="RuleBase" id="RU362132"/>
    </source>
</evidence>